<dbReference type="EMBL" id="MVHF01000036">
    <property type="protein sequence ID" value="ORA29299.1"/>
    <property type="molecule type" value="Genomic_DNA"/>
</dbReference>
<evidence type="ECO:0000313" key="2">
    <source>
        <dbReference type="EMBL" id="ORA29299.1"/>
    </source>
</evidence>
<feature type="domain" description="Apea-like HEPN" evidence="1">
    <location>
        <begin position="270"/>
        <end position="384"/>
    </location>
</feature>
<dbReference type="STRING" id="1927124.BST13_27330"/>
<dbReference type="Proteomes" id="UP000192448">
    <property type="component" value="Unassembled WGS sequence"/>
</dbReference>
<dbReference type="Pfam" id="PF18739">
    <property type="entry name" value="HEPN_Apea"/>
    <property type="match status" value="1"/>
</dbReference>
<evidence type="ECO:0000313" key="3">
    <source>
        <dbReference type="Proteomes" id="UP000192448"/>
    </source>
</evidence>
<dbReference type="InterPro" id="IPR041229">
    <property type="entry name" value="HEPN_Apea"/>
</dbReference>
<reference evidence="2 3" key="1">
    <citation type="submission" date="2017-02" db="EMBL/GenBank/DDBJ databases">
        <title>The new phylogeny of genus Mycobacterium.</title>
        <authorList>
            <person name="Tortoli E."/>
            <person name="Trovato A."/>
            <person name="Cirillo D.M."/>
        </authorList>
    </citation>
    <scope>NUCLEOTIDE SEQUENCE [LARGE SCALE GENOMIC DNA]</scope>
    <source>
        <strain evidence="2 3">RW6</strain>
    </source>
</reference>
<organism evidence="2 3">
    <name type="scientific">Mycobacterium aquaticum</name>
    <dbReference type="NCBI Taxonomy" id="1927124"/>
    <lineage>
        <taxon>Bacteria</taxon>
        <taxon>Bacillati</taxon>
        <taxon>Actinomycetota</taxon>
        <taxon>Actinomycetes</taxon>
        <taxon>Mycobacteriales</taxon>
        <taxon>Mycobacteriaceae</taxon>
        <taxon>Mycobacterium</taxon>
    </lineage>
</organism>
<protein>
    <recommendedName>
        <fullName evidence="1">Apea-like HEPN domain-containing protein</fullName>
    </recommendedName>
</protein>
<name>A0A1X0AGX5_9MYCO</name>
<dbReference type="OrthoDB" id="4714648at2"/>
<comment type="caution">
    <text evidence="2">The sequence shown here is derived from an EMBL/GenBank/DDBJ whole genome shotgun (WGS) entry which is preliminary data.</text>
</comment>
<proteinExistence type="predicted"/>
<keyword evidence="3" id="KW-1185">Reference proteome</keyword>
<accession>A0A1X0AGX5</accession>
<dbReference type="AlphaFoldDB" id="A0A1X0AGX5"/>
<sequence>MELVTGGLFWVAGTPEARVRGDFSFHTGADPEVRLAAGLVDDPRIRRFPGGVGFSGTAEDSVASFLPITLHGQLDTGERITMLNARNYGGAGQLFRSLPRYVADTAVLGEHIDDAQPVHAVRFRLGHRYCLDHLSAENTAGNEYGAALGIEASNDGNWLVYSPAAPETLRRLEVLVVLGVRTLLELALDESHDAKDVELLAAPDGAWLPLLTDDPDTSAAQSTLDPLLSPEALTLEVIANWIPLNDRLDGLAAAVVSPNKGALQAEALVVTSLVEGLHRRLPYEQSKFPEITKKARKAITQAARLAARSESEIFDLDPARVSESLQLLTDVSFRMRATEIVDEVCSVIPEIAESLTDLPGQITKARNDFAHHLPIDQEKEPLDMRYLRWLIVVTATPWLLQALLLLHANIAPDVIREGFLESDRLAHARANIAQFVRELGWELP</sequence>
<evidence type="ECO:0000259" key="1">
    <source>
        <dbReference type="Pfam" id="PF18739"/>
    </source>
</evidence>
<dbReference type="RefSeq" id="WP_083167690.1">
    <property type="nucleotide sequence ID" value="NZ_MVHF01000036.1"/>
</dbReference>
<gene>
    <name evidence="2" type="ORF">BST13_27330</name>
</gene>